<dbReference type="EMBL" id="JBHSGA010000025">
    <property type="protein sequence ID" value="MFC4529062.1"/>
    <property type="molecule type" value="Genomic_DNA"/>
</dbReference>
<feature type="signal peptide" evidence="1">
    <location>
        <begin position="1"/>
        <end position="19"/>
    </location>
</feature>
<feature type="chain" id="PRO_5047264285" description="Lipoprotein" evidence="1">
    <location>
        <begin position="20"/>
        <end position="133"/>
    </location>
</feature>
<evidence type="ECO:0000256" key="1">
    <source>
        <dbReference type="SAM" id="SignalP"/>
    </source>
</evidence>
<dbReference type="RefSeq" id="WP_266151536.1">
    <property type="nucleotide sequence ID" value="NZ_CP064028.1"/>
</dbReference>
<dbReference type="Proteomes" id="UP001595961">
    <property type="component" value="Unassembled WGS sequence"/>
</dbReference>
<evidence type="ECO:0000313" key="3">
    <source>
        <dbReference type="Proteomes" id="UP001595961"/>
    </source>
</evidence>
<keyword evidence="3" id="KW-1185">Reference proteome</keyword>
<organism evidence="2 3">
    <name type="scientific">Dyella halodurans</name>
    <dbReference type="NCBI Taxonomy" id="1920171"/>
    <lineage>
        <taxon>Bacteria</taxon>
        <taxon>Pseudomonadati</taxon>
        <taxon>Pseudomonadota</taxon>
        <taxon>Gammaproteobacteria</taxon>
        <taxon>Lysobacterales</taxon>
        <taxon>Rhodanobacteraceae</taxon>
        <taxon>Dyella</taxon>
    </lineage>
</organism>
<evidence type="ECO:0008006" key="4">
    <source>
        <dbReference type="Google" id="ProtNLM"/>
    </source>
</evidence>
<name>A0ABV9C8R2_9GAMM</name>
<evidence type="ECO:0000313" key="2">
    <source>
        <dbReference type="EMBL" id="MFC4529062.1"/>
    </source>
</evidence>
<gene>
    <name evidence="2" type="ORF">ACFO5W_20625</name>
</gene>
<accession>A0ABV9C8R2</accession>
<proteinExistence type="predicted"/>
<sequence length="133" mass="13592">MMKKVSGKFVTAVCMLVLAGCSATPTKPGDAAPGIVYNKPETTVQKAAVDALVANGFVVSKSDAEYVEGARPHKVGLVVGSGGESAGVWLSSLGSDKTAVKVSTAKSLAGIAGQKNWDKEIIAEMDKSIGSHQ</sequence>
<dbReference type="PROSITE" id="PS51257">
    <property type="entry name" value="PROKAR_LIPOPROTEIN"/>
    <property type="match status" value="1"/>
</dbReference>
<comment type="caution">
    <text evidence="2">The sequence shown here is derived from an EMBL/GenBank/DDBJ whole genome shotgun (WGS) entry which is preliminary data.</text>
</comment>
<protein>
    <recommendedName>
        <fullName evidence="4">Lipoprotein</fullName>
    </recommendedName>
</protein>
<reference evidence="3" key="1">
    <citation type="journal article" date="2019" name="Int. J. Syst. Evol. Microbiol.">
        <title>The Global Catalogue of Microorganisms (GCM) 10K type strain sequencing project: providing services to taxonomists for standard genome sequencing and annotation.</title>
        <authorList>
            <consortium name="The Broad Institute Genomics Platform"/>
            <consortium name="The Broad Institute Genome Sequencing Center for Infectious Disease"/>
            <person name="Wu L."/>
            <person name="Ma J."/>
        </authorList>
    </citation>
    <scope>NUCLEOTIDE SEQUENCE [LARGE SCALE GENOMIC DNA]</scope>
    <source>
        <strain evidence="3">CCM 4481</strain>
    </source>
</reference>
<keyword evidence="1" id="KW-0732">Signal</keyword>